<dbReference type="EMBL" id="VLLL01000006">
    <property type="protein sequence ID" value="TWJ12300.1"/>
    <property type="molecule type" value="Genomic_DNA"/>
</dbReference>
<feature type="domain" description="TarS C-terminal" evidence="2">
    <location>
        <begin position="394"/>
        <end position="500"/>
    </location>
</feature>
<protein>
    <submittedName>
        <fullName evidence="4">CDP-glycerol glycerophosphotransferase</fullName>
    </submittedName>
</protein>
<keyword evidence="5" id="KW-1185">Reference proteome</keyword>
<dbReference type="SUPFAM" id="SSF53448">
    <property type="entry name" value="Nucleotide-diphospho-sugar transferases"/>
    <property type="match status" value="1"/>
</dbReference>
<dbReference type="Pfam" id="PF22181">
    <property type="entry name" value="TarS_linker"/>
    <property type="match status" value="1"/>
</dbReference>
<dbReference type="InterPro" id="IPR001173">
    <property type="entry name" value="Glyco_trans_2-like"/>
</dbReference>
<evidence type="ECO:0000259" key="1">
    <source>
        <dbReference type="Pfam" id="PF00535"/>
    </source>
</evidence>
<dbReference type="RefSeq" id="WP_147139303.1">
    <property type="nucleotide sequence ID" value="NZ_BAABIJ010000002.1"/>
</dbReference>
<dbReference type="Proteomes" id="UP000321617">
    <property type="component" value="Unassembled WGS sequence"/>
</dbReference>
<dbReference type="InterPro" id="IPR054028">
    <property type="entry name" value="TarS/TarP_linker"/>
</dbReference>
<feature type="domain" description="TarS/TarP linker" evidence="3">
    <location>
        <begin position="231"/>
        <end position="320"/>
    </location>
</feature>
<dbReference type="PANTHER" id="PTHR22916:SF3">
    <property type="entry name" value="UDP-GLCNAC:BETAGAL BETA-1,3-N-ACETYLGLUCOSAMINYLTRANSFERASE-LIKE PROTEIN 1"/>
    <property type="match status" value="1"/>
</dbReference>
<dbReference type="Gene3D" id="3.90.550.10">
    <property type="entry name" value="Spore Coat Polysaccharide Biosynthesis Protein SpsA, Chain A"/>
    <property type="match status" value="1"/>
</dbReference>
<dbReference type="InterPro" id="IPR041038">
    <property type="entry name" value="TarS_C1"/>
</dbReference>
<dbReference type="Pfam" id="PF00535">
    <property type="entry name" value="Glycos_transf_2"/>
    <property type="match status" value="1"/>
</dbReference>
<evidence type="ECO:0000313" key="4">
    <source>
        <dbReference type="EMBL" id="TWJ12300.1"/>
    </source>
</evidence>
<dbReference type="AlphaFoldDB" id="A0A562V330"/>
<proteinExistence type="predicted"/>
<gene>
    <name evidence="4" type="ORF">LX16_3056</name>
</gene>
<dbReference type="InterPro" id="IPR029044">
    <property type="entry name" value="Nucleotide-diphossugar_trans"/>
</dbReference>
<accession>A0A562V330</accession>
<organism evidence="4 5">
    <name type="scientific">Stackebrandtia albiflava</name>
    <dbReference type="NCBI Taxonomy" id="406432"/>
    <lineage>
        <taxon>Bacteria</taxon>
        <taxon>Bacillati</taxon>
        <taxon>Actinomycetota</taxon>
        <taxon>Actinomycetes</taxon>
        <taxon>Glycomycetales</taxon>
        <taxon>Glycomycetaceae</taxon>
        <taxon>Stackebrandtia</taxon>
    </lineage>
</organism>
<reference evidence="4 5" key="1">
    <citation type="journal article" date="2013" name="Stand. Genomic Sci.">
        <title>Genomic Encyclopedia of Type Strains, Phase I: The one thousand microbial genomes (KMG-I) project.</title>
        <authorList>
            <person name="Kyrpides N.C."/>
            <person name="Woyke T."/>
            <person name="Eisen J.A."/>
            <person name="Garrity G."/>
            <person name="Lilburn T.G."/>
            <person name="Beck B.J."/>
            <person name="Whitman W.B."/>
            <person name="Hugenholtz P."/>
            <person name="Klenk H.P."/>
        </authorList>
    </citation>
    <scope>NUCLEOTIDE SEQUENCE [LARGE SCALE GENOMIC DNA]</scope>
    <source>
        <strain evidence="4 5">DSM 45044</strain>
    </source>
</reference>
<comment type="caution">
    <text evidence="4">The sequence shown here is derived from an EMBL/GenBank/DDBJ whole genome shotgun (WGS) entry which is preliminary data.</text>
</comment>
<dbReference type="PANTHER" id="PTHR22916">
    <property type="entry name" value="GLYCOSYLTRANSFERASE"/>
    <property type="match status" value="1"/>
</dbReference>
<evidence type="ECO:0000259" key="3">
    <source>
        <dbReference type="Pfam" id="PF22181"/>
    </source>
</evidence>
<dbReference type="Pfam" id="PF18674">
    <property type="entry name" value="TarS_C1"/>
    <property type="match status" value="1"/>
</dbReference>
<evidence type="ECO:0000259" key="2">
    <source>
        <dbReference type="Pfam" id="PF18674"/>
    </source>
</evidence>
<evidence type="ECO:0000313" key="5">
    <source>
        <dbReference type="Proteomes" id="UP000321617"/>
    </source>
</evidence>
<name>A0A562V330_9ACTN</name>
<keyword evidence="4" id="KW-0808">Transferase</keyword>
<dbReference type="GO" id="GO:0016758">
    <property type="term" value="F:hexosyltransferase activity"/>
    <property type="evidence" value="ECO:0007669"/>
    <property type="project" value="UniProtKB-ARBA"/>
</dbReference>
<sequence length="646" mass="71950">MTGPEISVIVAAYNAMPYLSRCLDSVGEQTLEPARLEVIVVDDGSTDDTAGHLTERTADRPGWRVIRREHNSGGPAVPRNDGLDVARGEYVFFLDADDYLGPEALARMLAMARKNDSDIVLGKMVGIGGRAVPRSMFTRDQPRTTVWDSRVFWALNPLKLFRREFIERHGLRFPVDLPVGQDQPFVARAYVHAKVVSVLASYDCYFARLRDDGGNNTQREGGAVRRLPLLNAMFSLLPEIVEPGERRDLLLRRVLQSDQREFLEHLGRENDPALRHHAFDVFRNHVSRFATPSVVSPLPASDRLRLELVRRGDLAGAVEMMRFQKDGEPWNVRVDDGRAYAEYPGFETDLPRHLFDVTDELSVVHRLTAAAWGDAGFHITGEARIPGLPVSSLTAQVVLVTRDGSTAYPVPTRCVPVEDRIRFETALDFTDLGGTLITPDRWDVFVDLDWSGVHRRVRIGARRDADVMTGESTRLVGDGIDVRTVTAYLTKPFGNLSFDVDMRRGRRPLPVTVALTTRGGAFRGTGTVPAIGLPQDAIRWSLRTPAGDRVPLPGGSSGTGHFDCALPARRLVTNGRLECTIRGLTGTDPTPVLAGGEPPRLRAWWPSPRTWRIRRHGTQVRVDNAPITPVKIMRRLRRRLAGTFGR</sequence>
<dbReference type="CDD" id="cd00761">
    <property type="entry name" value="Glyco_tranf_GTA_type"/>
    <property type="match status" value="1"/>
</dbReference>
<dbReference type="OrthoDB" id="2676521at2"/>
<feature type="domain" description="Glycosyltransferase 2-like" evidence="1">
    <location>
        <begin position="7"/>
        <end position="139"/>
    </location>
</feature>